<protein>
    <submittedName>
        <fullName evidence="2">Uncharacterized protein</fullName>
    </submittedName>
</protein>
<dbReference type="AlphaFoldDB" id="A0A6C0HNL2"/>
<feature type="transmembrane region" description="Helical" evidence="1">
    <location>
        <begin position="202"/>
        <end position="222"/>
    </location>
</feature>
<evidence type="ECO:0000256" key="1">
    <source>
        <dbReference type="SAM" id="Phobius"/>
    </source>
</evidence>
<evidence type="ECO:0000313" key="2">
    <source>
        <dbReference type="EMBL" id="QHT82288.1"/>
    </source>
</evidence>
<accession>A0A6C0HNL2</accession>
<keyword evidence="1" id="KW-0472">Membrane</keyword>
<proteinExistence type="predicted"/>
<feature type="transmembrane region" description="Helical" evidence="1">
    <location>
        <begin position="20"/>
        <end position="41"/>
    </location>
</feature>
<reference evidence="2" key="1">
    <citation type="journal article" date="2020" name="Nature">
        <title>Giant virus diversity and host interactions through global metagenomics.</title>
        <authorList>
            <person name="Schulz F."/>
            <person name="Roux S."/>
            <person name="Paez-Espino D."/>
            <person name="Jungbluth S."/>
            <person name="Walsh D.A."/>
            <person name="Denef V.J."/>
            <person name="McMahon K.D."/>
            <person name="Konstantinidis K.T."/>
            <person name="Eloe-Fadrosh E.A."/>
            <person name="Kyrpides N.C."/>
            <person name="Woyke T."/>
        </authorList>
    </citation>
    <scope>NUCLEOTIDE SEQUENCE</scope>
    <source>
        <strain evidence="2">GVMAG-M-3300023184-161</strain>
    </source>
</reference>
<name>A0A6C0HNL2_9ZZZZ</name>
<keyword evidence="1" id="KW-1133">Transmembrane helix</keyword>
<dbReference type="EMBL" id="MN739997">
    <property type="protein sequence ID" value="QHT82288.1"/>
    <property type="molecule type" value="Genomic_DNA"/>
</dbReference>
<organism evidence="2">
    <name type="scientific">viral metagenome</name>
    <dbReference type="NCBI Taxonomy" id="1070528"/>
    <lineage>
        <taxon>unclassified sequences</taxon>
        <taxon>metagenomes</taxon>
        <taxon>organismal metagenomes</taxon>
    </lineage>
</organism>
<feature type="transmembrane region" description="Helical" evidence="1">
    <location>
        <begin position="148"/>
        <end position="181"/>
    </location>
</feature>
<sequence>MKTPMVLKSKKTHKSSNDNNWVVFAIHIIVSFIIVISYGLIGSNFMHLLGIMKNGDEATLVKNFTPFYNYTHPTNNYKTVFKWGFDVLNTSYETNLKGLVTVMSKLGNMLEGHTNIQAMLSLVPFALIPVISIAIFGSNWFYMFCEGFWWSLIGLFLMYSFVVNSCISIVQIFQYIYIFLLFPMVSNSTESKKNIKSMQMSLSLLFGLLVCISAILALNSYISMTMSVMYVCWVIKQFI</sequence>
<keyword evidence="1" id="KW-0812">Transmembrane</keyword>
<feature type="transmembrane region" description="Helical" evidence="1">
    <location>
        <begin position="118"/>
        <end position="142"/>
    </location>
</feature>